<sequence>MSIIDKLKLSKYKNLVVINEPKDYQVFKDYSTTLDGLHDAIFVFVETLEEMVDLTQEIIHQQKLAENGYLFFAYPKKGNKRYPTFIHRDEIFPAMNVNEEGFVGKSDYKFSRMVSMDEVFTVIGIKKDTKKPKKSTAASQRVEDYVNKVDDIKAILATHPEELSFYKSLTPGYQKDWARYIYSAKQEATQQKRIKQMIDILAQKYKSISLYQQKK</sequence>
<name>A0AB39HS91_9BACI</name>
<dbReference type="RefSeq" id="WP_368653876.1">
    <property type="nucleotide sequence ID" value="NZ_CP162599.1"/>
</dbReference>
<proteinExistence type="predicted"/>
<organism evidence="1">
    <name type="scientific">Ornithinibacillus sp. 4-3</name>
    <dbReference type="NCBI Taxonomy" id="3231488"/>
    <lineage>
        <taxon>Bacteria</taxon>
        <taxon>Bacillati</taxon>
        <taxon>Bacillota</taxon>
        <taxon>Bacilli</taxon>
        <taxon>Bacillales</taxon>
        <taxon>Bacillaceae</taxon>
        <taxon>Ornithinibacillus</taxon>
    </lineage>
</organism>
<gene>
    <name evidence="1" type="ORF">AB4Y30_02160</name>
</gene>
<accession>A0AB39HS91</accession>
<dbReference type="AlphaFoldDB" id="A0AB39HS91"/>
<protein>
    <submittedName>
        <fullName evidence="1">YdeI/OmpD-associated family protein</fullName>
    </submittedName>
</protein>
<reference evidence="1" key="1">
    <citation type="submission" date="2024-07" db="EMBL/GenBank/DDBJ databases">
        <title>Halotolerant mesophilic bacterium Ornithinibacillus sp. 4-3, sp. nov., isolated from soil.</title>
        <authorList>
            <person name="Sidarenka A.V."/>
            <person name="Guliayeva D.E."/>
            <person name="Leanovich S.I."/>
            <person name="Hileuskaya K.S."/>
            <person name="Akhremchuk A.E."/>
            <person name="Sikolenko M.A."/>
            <person name="Valentovich L.N."/>
        </authorList>
    </citation>
    <scope>NUCLEOTIDE SEQUENCE</scope>
    <source>
        <strain evidence="1">4-3</strain>
    </source>
</reference>
<dbReference type="EMBL" id="CP162599">
    <property type="protein sequence ID" value="XDK33194.1"/>
    <property type="molecule type" value="Genomic_DNA"/>
</dbReference>
<dbReference type="Pfam" id="PF13376">
    <property type="entry name" value="OmdA"/>
    <property type="match status" value="1"/>
</dbReference>
<evidence type="ECO:0000313" key="1">
    <source>
        <dbReference type="EMBL" id="XDK33194.1"/>
    </source>
</evidence>